<accession>A0ACB9N596</accession>
<sequence>MPPPPRHSRANLVELRAQIADRIGLERSELYFHYVNSFLSLKLGKVEFEKLCAKVLGKENLRLHNQLVRAILRNACCGKEPPASPVPCGSKSLTNGDVLHLPSPRTSIGILRHPYGVVNISSDQMVGNYDGDRGIYGNGTVGVHKSMQHHQATEKGISQSSRSQNKLQSSGCGGYERSQIKAPLGVPLFPDCSSDRAWKTFLGGSYYQCTSSMGLLDSQTLRDRMQHYASAQGLEAVSIDCANLLNKGLDAYLRRLMNSCFEVMGARHRSGSMVDGTHSHFSNHQIQFQNNGSSHFHVTLTDFKVSMELNPQHLGVHWPLQLEKSCASSFDVQSN</sequence>
<gene>
    <name evidence="1" type="ORF">MLD38_029373</name>
</gene>
<dbReference type="EMBL" id="CM042887">
    <property type="protein sequence ID" value="KAI4331158.1"/>
    <property type="molecule type" value="Genomic_DNA"/>
</dbReference>
<proteinExistence type="predicted"/>
<organism evidence="1 2">
    <name type="scientific">Melastoma candidum</name>
    <dbReference type="NCBI Taxonomy" id="119954"/>
    <lineage>
        <taxon>Eukaryota</taxon>
        <taxon>Viridiplantae</taxon>
        <taxon>Streptophyta</taxon>
        <taxon>Embryophyta</taxon>
        <taxon>Tracheophyta</taxon>
        <taxon>Spermatophyta</taxon>
        <taxon>Magnoliopsida</taxon>
        <taxon>eudicotyledons</taxon>
        <taxon>Gunneridae</taxon>
        <taxon>Pentapetalae</taxon>
        <taxon>rosids</taxon>
        <taxon>malvids</taxon>
        <taxon>Myrtales</taxon>
        <taxon>Melastomataceae</taxon>
        <taxon>Melastomatoideae</taxon>
        <taxon>Melastomateae</taxon>
        <taxon>Melastoma</taxon>
    </lineage>
</organism>
<reference evidence="2" key="1">
    <citation type="journal article" date="2023" name="Front. Plant Sci.">
        <title>Chromosomal-level genome assembly of Melastoma candidum provides insights into trichome evolution.</title>
        <authorList>
            <person name="Zhong Y."/>
            <person name="Wu W."/>
            <person name="Sun C."/>
            <person name="Zou P."/>
            <person name="Liu Y."/>
            <person name="Dai S."/>
            <person name="Zhou R."/>
        </authorList>
    </citation>
    <scope>NUCLEOTIDE SEQUENCE [LARGE SCALE GENOMIC DNA]</scope>
</reference>
<name>A0ACB9N596_9MYRT</name>
<comment type="caution">
    <text evidence="1">The sequence shown here is derived from an EMBL/GenBank/DDBJ whole genome shotgun (WGS) entry which is preliminary data.</text>
</comment>
<protein>
    <submittedName>
        <fullName evidence="1">Uncharacterized protein</fullName>
    </submittedName>
</protein>
<evidence type="ECO:0000313" key="2">
    <source>
        <dbReference type="Proteomes" id="UP001057402"/>
    </source>
</evidence>
<dbReference type="Proteomes" id="UP001057402">
    <property type="component" value="Chromosome 8"/>
</dbReference>
<evidence type="ECO:0000313" key="1">
    <source>
        <dbReference type="EMBL" id="KAI4331158.1"/>
    </source>
</evidence>
<keyword evidence="2" id="KW-1185">Reference proteome</keyword>